<accession>A0A940PED2</accession>
<gene>
    <name evidence="2" type="ORF">I6N95_13150</name>
</gene>
<evidence type="ECO:0000256" key="1">
    <source>
        <dbReference type="SAM" id="MobiDB-lite"/>
    </source>
</evidence>
<dbReference type="AlphaFoldDB" id="A0A940PED2"/>
<reference evidence="2" key="1">
    <citation type="submission" date="2020-12" db="EMBL/GenBank/DDBJ databases">
        <title>Vagococcus allomyrinae sp. nov. and Enterococcus lavae sp. nov., isolated from the larvae of Allomyrina dichotoma.</title>
        <authorList>
            <person name="Lee S.D."/>
        </authorList>
    </citation>
    <scope>NUCLEOTIDE SEQUENCE</scope>
    <source>
        <strain evidence="2">BWB3-3</strain>
    </source>
</reference>
<feature type="region of interest" description="Disordered" evidence="1">
    <location>
        <begin position="121"/>
        <end position="190"/>
    </location>
</feature>
<organism evidence="2 3">
    <name type="scientific">Vagococcus allomyrinae</name>
    <dbReference type="NCBI Taxonomy" id="2794353"/>
    <lineage>
        <taxon>Bacteria</taxon>
        <taxon>Bacillati</taxon>
        <taxon>Bacillota</taxon>
        <taxon>Bacilli</taxon>
        <taxon>Lactobacillales</taxon>
        <taxon>Enterococcaceae</taxon>
        <taxon>Vagococcus</taxon>
    </lineage>
</organism>
<feature type="compositionally biased region" description="Basic and acidic residues" evidence="1">
    <location>
        <begin position="121"/>
        <end position="134"/>
    </location>
</feature>
<dbReference type="Proteomes" id="UP000674938">
    <property type="component" value="Unassembled WGS sequence"/>
</dbReference>
<name>A0A940PED2_9ENTE</name>
<protein>
    <submittedName>
        <fullName evidence="2">Uncharacterized protein</fullName>
    </submittedName>
</protein>
<keyword evidence="3" id="KW-1185">Reference proteome</keyword>
<comment type="caution">
    <text evidence="2">The sequence shown here is derived from an EMBL/GenBank/DDBJ whole genome shotgun (WGS) entry which is preliminary data.</text>
</comment>
<evidence type="ECO:0000313" key="3">
    <source>
        <dbReference type="Proteomes" id="UP000674938"/>
    </source>
</evidence>
<dbReference type="EMBL" id="JAEEGA010000008">
    <property type="protein sequence ID" value="MBP1041961.1"/>
    <property type="molecule type" value="Genomic_DNA"/>
</dbReference>
<proteinExistence type="predicted"/>
<evidence type="ECO:0000313" key="2">
    <source>
        <dbReference type="EMBL" id="MBP1041961.1"/>
    </source>
</evidence>
<dbReference type="RefSeq" id="WP_209528692.1">
    <property type="nucleotide sequence ID" value="NZ_JAEEGA010000008.1"/>
</dbReference>
<sequence>MEWFWEVLGIEATKDIGKIKKAYVSEVRRFKNKETKEEVSQAVYDQLALAEKQAIAFIEEQGPQQIFEHRTRDVDEQIETTVESVQRVVKPAKQSEPLIEKESSVELKKEVPVHVEKPVEEAALAKKSEPKDTATDVQQRWVKAKEAAKQRNQGRQQRHEKQETTKLTSKKEAVIKGEKPQAKEKSNAPSVNQLTAKAAVPSRVLADLHKLLAEWPRKIIMKEWESCFRYRRQWSNDEFVEIRENFLPVLKGQLVYLPKKVLWYLYDELDLATYELTSEFNWFMAIDVLPDFSFDQALYLPEEEAADYFDRRLQLYQVIGQADWHSRTFEIDGLLAYFYATDGWQADHQIADQDVENLAAIYQIKRGLEKLVQNNEPNRAIADHLLPPNTPLNQVENQTAKFLRIIFTSLKEKKISLEDGLFIENPQTNYLEDNLRELLVGLVFYRAKDQVKATKHFSNLTNDYQGLVKGLQNSAGFKGATVKPVYAGTTTYPKPVDWRTILRIVVIGVIGLSILGSFFSNDDDRDYADDSEYYDDESDYEDDWLDTEDPGYAFLAYFIEETDYEDDIESQREMYVETWVSPEATDVFNEHIYDVDPDETYEYDIIYKQIDDNIAYYLITRDEEPYLLVELTDWEWVTAVVGEGWQETDVKTFEELTNKMKFTVEEIVENVIVGYFLLPVDEREDEFYYVMDYLTDQAYNRLEWDLSIVEELDFEKGTYQTSQTLEGQAAILVNDSEDELCLVLLLDSYGRVDEVVELFYDDYAAKELTALKEQADEKKSLPKLDAVSL</sequence>
<feature type="compositionally biased region" description="Basic and acidic residues" evidence="1">
    <location>
        <begin position="157"/>
        <end position="186"/>
    </location>
</feature>